<evidence type="ECO:0000256" key="12">
    <source>
        <dbReference type="SAM" id="Phobius"/>
    </source>
</evidence>
<dbReference type="EMBL" id="JFHD01000073">
    <property type="protein sequence ID" value="KDR24706.1"/>
    <property type="molecule type" value="Genomic_DNA"/>
</dbReference>
<protein>
    <submittedName>
        <fullName evidence="13">Magnesium transporter CorA</fullName>
    </submittedName>
</protein>
<dbReference type="Pfam" id="PF01544">
    <property type="entry name" value="CorA"/>
    <property type="match status" value="1"/>
</dbReference>
<evidence type="ECO:0000256" key="10">
    <source>
        <dbReference type="ARBA" id="ARBA00023136"/>
    </source>
</evidence>
<comment type="caution">
    <text evidence="13">The sequence shown here is derived from an EMBL/GenBank/DDBJ whole genome shotgun (WGS) entry which is preliminary data.</text>
</comment>
<evidence type="ECO:0000256" key="8">
    <source>
        <dbReference type="ARBA" id="ARBA00022989"/>
    </source>
</evidence>
<dbReference type="InterPro" id="IPR045863">
    <property type="entry name" value="CorA_TM1_TM2"/>
</dbReference>
<keyword evidence="8 12" id="KW-1133">Transmembrane helix</keyword>
<dbReference type="SUPFAM" id="SSF144083">
    <property type="entry name" value="Magnesium transport protein CorA, transmembrane region"/>
    <property type="match status" value="1"/>
</dbReference>
<keyword evidence="5" id="KW-0997">Cell inner membrane</keyword>
<keyword evidence="3" id="KW-0813">Transport</keyword>
<dbReference type="PANTHER" id="PTHR46494">
    <property type="entry name" value="CORA FAMILY METAL ION TRANSPORTER (EUROFUNG)"/>
    <property type="match status" value="1"/>
</dbReference>
<accession>A0A656QA81</accession>
<dbReference type="CDD" id="cd12822">
    <property type="entry name" value="TmCorA-like"/>
    <property type="match status" value="1"/>
</dbReference>
<dbReference type="GO" id="GO:0015087">
    <property type="term" value="F:cobalt ion transmembrane transporter activity"/>
    <property type="evidence" value="ECO:0007669"/>
    <property type="project" value="TreeGrafter"/>
</dbReference>
<organism evidence="13 14">
    <name type="scientific">Caballeronia zhejiangensis</name>
    <dbReference type="NCBI Taxonomy" id="871203"/>
    <lineage>
        <taxon>Bacteria</taxon>
        <taxon>Pseudomonadati</taxon>
        <taxon>Pseudomonadota</taxon>
        <taxon>Betaproteobacteria</taxon>
        <taxon>Burkholderiales</taxon>
        <taxon>Burkholderiaceae</taxon>
        <taxon>Caballeronia</taxon>
    </lineage>
</organism>
<evidence type="ECO:0000313" key="13">
    <source>
        <dbReference type="EMBL" id="KDR24706.1"/>
    </source>
</evidence>
<sequence>QAAIQAALQRLTGTPLLEFHVSDLLNNQLPSHYDFTSVYDVLVFRRLAATERETDTLNGGVASNEVARPPKRRGGPSALRRIDTSPVGFAVFGRVLVTVHPVDCTVRDHFIDRMLSQVTPGPQGRAPGTAPGRKALIHMPDSPAELMLRVIDHMVDGYLELRRRLTLQLDHWQSELLDEHSRFRNWQALLEARNTLHQLQDIAEDQRGALAEWLQTLNEPGTPFVEREMLQVRTRDTIEHVERVISHVHRLEESLESAIQMHFSATANRTNDVMRTLTVLTAIFLPLNLITGYFGMNFEAFPFIKHPDGLWWATAVMGLIAVGLLGFFWRKRLLEPSNR</sequence>
<feature type="transmembrane region" description="Helical" evidence="12">
    <location>
        <begin position="277"/>
        <end position="298"/>
    </location>
</feature>
<keyword evidence="6 12" id="KW-0812">Transmembrane</keyword>
<dbReference type="GO" id="GO:0015095">
    <property type="term" value="F:magnesium ion transmembrane transporter activity"/>
    <property type="evidence" value="ECO:0007669"/>
    <property type="project" value="TreeGrafter"/>
</dbReference>
<dbReference type="GO" id="GO:0050897">
    <property type="term" value="F:cobalt ion binding"/>
    <property type="evidence" value="ECO:0007669"/>
    <property type="project" value="TreeGrafter"/>
</dbReference>
<evidence type="ECO:0000256" key="1">
    <source>
        <dbReference type="ARBA" id="ARBA00004651"/>
    </source>
</evidence>
<keyword evidence="14" id="KW-1185">Reference proteome</keyword>
<keyword evidence="4" id="KW-1003">Cell membrane</keyword>
<evidence type="ECO:0000256" key="7">
    <source>
        <dbReference type="ARBA" id="ARBA00022833"/>
    </source>
</evidence>
<dbReference type="AlphaFoldDB" id="A0A656QA81"/>
<dbReference type="PANTHER" id="PTHR46494:SF3">
    <property type="entry name" value="ZINC TRANSPORT PROTEIN ZNTB"/>
    <property type="match status" value="1"/>
</dbReference>
<comment type="similarity">
    <text evidence="2">Belongs to the CorA metal ion transporter (MIT) (TC 1.A.35) family.</text>
</comment>
<keyword evidence="9" id="KW-0406">Ion transport</keyword>
<evidence type="ECO:0000256" key="5">
    <source>
        <dbReference type="ARBA" id="ARBA00022519"/>
    </source>
</evidence>
<evidence type="ECO:0000256" key="3">
    <source>
        <dbReference type="ARBA" id="ARBA00022448"/>
    </source>
</evidence>
<dbReference type="GO" id="GO:0005886">
    <property type="term" value="C:plasma membrane"/>
    <property type="evidence" value="ECO:0007669"/>
    <property type="project" value="UniProtKB-SubCell"/>
</dbReference>
<feature type="region of interest" description="Disordered" evidence="11">
    <location>
        <begin position="60"/>
        <end position="79"/>
    </location>
</feature>
<keyword evidence="7" id="KW-0862">Zinc</keyword>
<dbReference type="Gene3D" id="1.20.58.340">
    <property type="entry name" value="Magnesium transport protein CorA, transmembrane region"/>
    <property type="match status" value="2"/>
</dbReference>
<comment type="subcellular location">
    <subcellularLocation>
        <location evidence="1">Cell membrane</location>
        <topology evidence="1">Multi-pass membrane protein</topology>
    </subcellularLocation>
</comment>
<dbReference type="Proteomes" id="UP000027451">
    <property type="component" value="Unassembled WGS sequence"/>
</dbReference>
<dbReference type="SUPFAM" id="SSF143865">
    <property type="entry name" value="CorA soluble domain-like"/>
    <property type="match status" value="1"/>
</dbReference>
<evidence type="ECO:0000256" key="4">
    <source>
        <dbReference type="ARBA" id="ARBA00022475"/>
    </source>
</evidence>
<proteinExistence type="inferred from homology"/>
<keyword evidence="10 12" id="KW-0472">Membrane</keyword>
<dbReference type="InterPro" id="IPR045861">
    <property type="entry name" value="CorA_cytoplasmic_dom"/>
</dbReference>
<feature type="non-terminal residue" evidence="13">
    <location>
        <position position="1"/>
    </location>
</feature>
<dbReference type="RefSeq" id="WP_034474536.1">
    <property type="nucleotide sequence ID" value="NZ_JFHD01000073.1"/>
</dbReference>
<gene>
    <name evidence="13" type="ORF">BG60_35740</name>
</gene>
<dbReference type="InterPro" id="IPR002523">
    <property type="entry name" value="MgTranspt_CorA/ZnTranspt_ZntB"/>
</dbReference>
<dbReference type="GO" id="GO:0000287">
    <property type="term" value="F:magnesium ion binding"/>
    <property type="evidence" value="ECO:0007669"/>
    <property type="project" value="TreeGrafter"/>
</dbReference>
<evidence type="ECO:0000256" key="9">
    <source>
        <dbReference type="ARBA" id="ARBA00023065"/>
    </source>
</evidence>
<evidence type="ECO:0000256" key="6">
    <source>
        <dbReference type="ARBA" id="ARBA00022692"/>
    </source>
</evidence>
<name>A0A656QA81_9BURK</name>
<evidence type="ECO:0000313" key="14">
    <source>
        <dbReference type="Proteomes" id="UP000027451"/>
    </source>
</evidence>
<evidence type="ECO:0000256" key="11">
    <source>
        <dbReference type="SAM" id="MobiDB-lite"/>
    </source>
</evidence>
<feature type="transmembrane region" description="Helical" evidence="12">
    <location>
        <begin position="310"/>
        <end position="329"/>
    </location>
</feature>
<reference evidence="13 14" key="1">
    <citation type="submission" date="2014-03" db="EMBL/GenBank/DDBJ databases">
        <title>Draft Genome Sequences of Four Burkholderia Strains.</title>
        <authorList>
            <person name="Liu X.Y."/>
            <person name="Li C.X."/>
            <person name="Xu J.H."/>
        </authorList>
    </citation>
    <scope>NUCLEOTIDE SEQUENCE [LARGE SCALE GENOMIC DNA]</scope>
    <source>
        <strain evidence="13 14">OP-1</strain>
    </source>
</reference>
<evidence type="ECO:0000256" key="2">
    <source>
        <dbReference type="ARBA" id="ARBA00009765"/>
    </source>
</evidence>